<dbReference type="Proteomes" id="UP000199125">
    <property type="component" value="Unassembled WGS sequence"/>
</dbReference>
<organism evidence="13 14">
    <name type="scientific">Paracoccus alkenifer</name>
    <dbReference type="NCBI Taxonomy" id="65735"/>
    <lineage>
        <taxon>Bacteria</taxon>
        <taxon>Pseudomonadati</taxon>
        <taxon>Pseudomonadota</taxon>
        <taxon>Alphaproteobacteria</taxon>
        <taxon>Rhodobacterales</taxon>
        <taxon>Paracoccaceae</taxon>
        <taxon>Paracoccus</taxon>
    </lineage>
</organism>
<dbReference type="PANTHER" id="PTHR42701:SF1">
    <property type="entry name" value="IMIDAZOLE GLYCEROL PHOSPHATE SYNTHASE SUBUNIT HISH"/>
    <property type="match status" value="1"/>
</dbReference>
<dbReference type="RefSeq" id="WP_090846090.1">
    <property type="nucleotide sequence ID" value="NZ_FNXG01000002.1"/>
</dbReference>
<dbReference type="EC" id="3.5.1.2" evidence="10"/>
<dbReference type="PANTHER" id="PTHR42701">
    <property type="entry name" value="IMIDAZOLE GLYCEROL PHOSPHATE SYNTHASE SUBUNIT HISH"/>
    <property type="match status" value="1"/>
</dbReference>
<name>A0A1H6L2Y0_9RHOB</name>
<evidence type="ECO:0000256" key="9">
    <source>
        <dbReference type="ARBA" id="ARBA00049534"/>
    </source>
</evidence>
<keyword evidence="10" id="KW-0963">Cytoplasm</keyword>
<dbReference type="PIRSF" id="PIRSF000495">
    <property type="entry name" value="Amidotransf_hisH"/>
    <property type="match status" value="1"/>
</dbReference>
<evidence type="ECO:0000256" key="5">
    <source>
        <dbReference type="ARBA" id="ARBA00022962"/>
    </source>
</evidence>
<dbReference type="GO" id="GO:0005737">
    <property type="term" value="C:cytoplasm"/>
    <property type="evidence" value="ECO:0007669"/>
    <property type="project" value="UniProtKB-SubCell"/>
</dbReference>
<comment type="subcellular location">
    <subcellularLocation>
        <location evidence="10">Cytoplasm</location>
    </subcellularLocation>
</comment>
<sequence length="211" mass="22133">MRVALIDYGSGNLHSAAKAVALAGRDLGATVAVTADPVEVAGADRIVLPGDGAFPACRAAFDAVPGLAEALEGAVIRRGVPFLGICVGMQMLADEGLEYRPTPGFGWIHGRVERITPADPALKVPHMGWNALRLHHPHPVLAGVAQGAHAYFVHSWQFNVARAQDLVASVDHGGPVTAVVARDNIVGLQFHPEKSGALGLRILRNFLGWAG</sequence>
<evidence type="ECO:0000256" key="3">
    <source>
        <dbReference type="ARBA" id="ARBA00022605"/>
    </source>
</evidence>
<feature type="domain" description="Glutamine amidotransferase" evidence="12">
    <location>
        <begin position="5"/>
        <end position="207"/>
    </location>
</feature>
<dbReference type="Pfam" id="PF00117">
    <property type="entry name" value="GATase"/>
    <property type="match status" value="1"/>
</dbReference>
<evidence type="ECO:0000256" key="1">
    <source>
        <dbReference type="ARBA" id="ARBA00005091"/>
    </source>
</evidence>
<feature type="active site" description="Nucleophile" evidence="10 11">
    <location>
        <position position="86"/>
    </location>
</feature>
<dbReference type="Gene3D" id="3.40.50.880">
    <property type="match status" value="1"/>
</dbReference>
<evidence type="ECO:0000256" key="10">
    <source>
        <dbReference type="HAMAP-Rule" id="MF_00278"/>
    </source>
</evidence>
<dbReference type="HAMAP" id="MF_00278">
    <property type="entry name" value="HisH"/>
    <property type="match status" value="1"/>
</dbReference>
<dbReference type="OrthoDB" id="9807137at2"/>
<evidence type="ECO:0000256" key="4">
    <source>
        <dbReference type="ARBA" id="ARBA00022801"/>
    </source>
</evidence>
<dbReference type="EC" id="4.3.2.10" evidence="10"/>
<proteinExistence type="inferred from homology"/>
<dbReference type="SUPFAM" id="SSF52317">
    <property type="entry name" value="Class I glutamine amidotransferase-like"/>
    <property type="match status" value="1"/>
</dbReference>
<comment type="subunit">
    <text evidence="2 10">Heterodimer of HisH and HisF.</text>
</comment>
<keyword evidence="7 10" id="KW-0456">Lyase</keyword>
<keyword evidence="6 10" id="KW-0368">Histidine biosynthesis</keyword>
<keyword evidence="5 10" id="KW-0315">Glutamine amidotransferase</keyword>
<evidence type="ECO:0000313" key="14">
    <source>
        <dbReference type="Proteomes" id="UP000199125"/>
    </source>
</evidence>
<dbReference type="GO" id="GO:0016829">
    <property type="term" value="F:lyase activity"/>
    <property type="evidence" value="ECO:0007669"/>
    <property type="project" value="UniProtKB-KW"/>
</dbReference>
<dbReference type="STRING" id="65735.SAMN04488075_1040"/>
<comment type="catalytic activity">
    <reaction evidence="8 10">
        <text>5-[(5-phospho-1-deoxy-D-ribulos-1-ylimino)methylamino]-1-(5-phospho-beta-D-ribosyl)imidazole-4-carboxamide + L-glutamine = D-erythro-1-(imidazol-4-yl)glycerol 3-phosphate + 5-amino-1-(5-phospho-beta-D-ribosyl)imidazole-4-carboxamide + L-glutamate + H(+)</text>
        <dbReference type="Rhea" id="RHEA:24793"/>
        <dbReference type="ChEBI" id="CHEBI:15378"/>
        <dbReference type="ChEBI" id="CHEBI:29985"/>
        <dbReference type="ChEBI" id="CHEBI:58278"/>
        <dbReference type="ChEBI" id="CHEBI:58359"/>
        <dbReference type="ChEBI" id="CHEBI:58475"/>
        <dbReference type="ChEBI" id="CHEBI:58525"/>
        <dbReference type="EC" id="4.3.2.10"/>
    </reaction>
</comment>
<dbReference type="NCBIfam" id="TIGR01855">
    <property type="entry name" value="IMP_synth_hisH"/>
    <property type="match status" value="1"/>
</dbReference>
<dbReference type="InterPro" id="IPR017926">
    <property type="entry name" value="GATASE"/>
</dbReference>
<dbReference type="UniPathway" id="UPA00031">
    <property type="reaction ID" value="UER00010"/>
</dbReference>
<keyword evidence="3 10" id="KW-0028">Amino-acid biosynthesis</keyword>
<comment type="pathway">
    <text evidence="1 10">Amino-acid biosynthesis; L-histidine biosynthesis; L-histidine from 5-phospho-alpha-D-ribose 1-diphosphate: step 5/9.</text>
</comment>
<protein>
    <recommendedName>
        <fullName evidence="10">Imidazole glycerol phosphate synthase subunit HisH</fullName>
        <ecNumber evidence="10">4.3.2.10</ecNumber>
    </recommendedName>
    <alternativeName>
        <fullName evidence="10">IGP synthase glutaminase subunit</fullName>
        <ecNumber evidence="10">3.5.1.2</ecNumber>
    </alternativeName>
    <alternativeName>
        <fullName evidence="10">IGP synthase subunit HisH</fullName>
    </alternativeName>
    <alternativeName>
        <fullName evidence="10">ImGP synthase subunit HisH</fullName>
        <shortName evidence="10">IGPS subunit HisH</shortName>
    </alternativeName>
</protein>
<evidence type="ECO:0000256" key="7">
    <source>
        <dbReference type="ARBA" id="ARBA00023239"/>
    </source>
</evidence>
<evidence type="ECO:0000313" key="13">
    <source>
        <dbReference type="EMBL" id="SEH78535.1"/>
    </source>
</evidence>
<evidence type="ECO:0000259" key="12">
    <source>
        <dbReference type="Pfam" id="PF00117"/>
    </source>
</evidence>
<evidence type="ECO:0000256" key="8">
    <source>
        <dbReference type="ARBA" id="ARBA00047838"/>
    </source>
</evidence>
<feature type="active site" evidence="10 11">
    <location>
        <position position="191"/>
    </location>
</feature>
<dbReference type="InterPro" id="IPR010139">
    <property type="entry name" value="Imidazole-glycPsynth_HisH"/>
</dbReference>
<evidence type="ECO:0000256" key="6">
    <source>
        <dbReference type="ARBA" id="ARBA00023102"/>
    </source>
</evidence>
<dbReference type="GO" id="GO:0004359">
    <property type="term" value="F:glutaminase activity"/>
    <property type="evidence" value="ECO:0007669"/>
    <property type="project" value="UniProtKB-EC"/>
</dbReference>
<keyword evidence="14" id="KW-1185">Reference proteome</keyword>
<comment type="catalytic activity">
    <reaction evidence="9 10">
        <text>L-glutamine + H2O = L-glutamate + NH4(+)</text>
        <dbReference type="Rhea" id="RHEA:15889"/>
        <dbReference type="ChEBI" id="CHEBI:15377"/>
        <dbReference type="ChEBI" id="CHEBI:28938"/>
        <dbReference type="ChEBI" id="CHEBI:29985"/>
        <dbReference type="ChEBI" id="CHEBI:58359"/>
        <dbReference type="EC" id="3.5.1.2"/>
    </reaction>
</comment>
<dbReference type="PROSITE" id="PS51273">
    <property type="entry name" value="GATASE_TYPE_1"/>
    <property type="match status" value="1"/>
</dbReference>
<dbReference type="InterPro" id="IPR029062">
    <property type="entry name" value="Class_I_gatase-like"/>
</dbReference>
<evidence type="ECO:0000256" key="11">
    <source>
        <dbReference type="PIRSR" id="PIRSR000495-1"/>
    </source>
</evidence>
<feature type="active site" evidence="10 11">
    <location>
        <position position="193"/>
    </location>
</feature>
<keyword evidence="4 10" id="KW-0378">Hydrolase</keyword>
<dbReference type="GO" id="GO:0000107">
    <property type="term" value="F:imidazoleglycerol-phosphate synthase activity"/>
    <property type="evidence" value="ECO:0007669"/>
    <property type="project" value="UniProtKB-UniRule"/>
</dbReference>
<dbReference type="EMBL" id="FNXG01000002">
    <property type="protein sequence ID" value="SEH78535.1"/>
    <property type="molecule type" value="Genomic_DNA"/>
</dbReference>
<dbReference type="GO" id="GO:0000105">
    <property type="term" value="P:L-histidine biosynthetic process"/>
    <property type="evidence" value="ECO:0007669"/>
    <property type="project" value="UniProtKB-UniRule"/>
</dbReference>
<accession>A0A1H6L2Y0</accession>
<evidence type="ECO:0000256" key="2">
    <source>
        <dbReference type="ARBA" id="ARBA00011152"/>
    </source>
</evidence>
<dbReference type="AlphaFoldDB" id="A0A1H6L2Y0"/>
<reference evidence="14" key="1">
    <citation type="submission" date="2016-10" db="EMBL/GenBank/DDBJ databases">
        <authorList>
            <person name="Varghese N."/>
            <person name="Submissions S."/>
        </authorList>
    </citation>
    <scope>NUCLEOTIDE SEQUENCE [LARGE SCALE GENOMIC DNA]</scope>
    <source>
        <strain evidence="14">DSM 11593</strain>
    </source>
</reference>
<dbReference type="CDD" id="cd01748">
    <property type="entry name" value="GATase1_IGP_Synthase"/>
    <property type="match status" value="1"/>
</dbReference>
<comment type="function">
    <text evidence="10">IGPS catalyzes the conversion of PRFAR and glutamine to IGP, AICAR and glutamate. The HisH subunit catalyzes the hydrolysis of glutamine to glutamate and ammonia as part of the synthesis of IGP and AICAR. The resulting ammonia molecule is channeled to the active site of HisF.</text>
</comment>
<gene>
    <name evidence="10" type="primary">hisH</name>
    <name evidence="13" type="ORF">SAMN04488075_1040</name>
</gene>